<dbReference type="Proteomes" id="UP000250043">
    <property type="component" value="Unassembled WGS sequence"/>
</dbReference>
<sequence length="168" mass="19282">MARGDPHLTYGRDVVLDVDPPLRAKLEAVQHYHLRRILGLSARSVTTALFTETGLQPLRYRQLLLALKYLHYLCSLGDTAPYATAAFQESQRLARLGHPSWISDLAWVLDSLRPRVRFDYPLPVCTDTAAHLSADVLLSMETSLAHDVVFWPKLMPHRDRRRVREFRP</sequence>
<gene>
    <name evidence="1" type="ORF">OBBRIDRAFT_799632</name>
</gene>
<dbReference type="EMBL" id="KV722828">
    <property type="protein sequence ID" value="OCH83754.1"/>
    <property type="molecule type" value="Genomic_DNA"/>
</dbReference>
<evidence type="ECO:0000313" key="2">
    <source>
        <dbReference type="Proteomes" id="UP000250043"/>
    </source>
</evidence>
<organism evidence="1 2">
    <name type="scientific">Obba rivulosa</name>
    <dbReference type="NCBI Taxonomy" id="1052685"/>
    <lineage>
        <taxon>Eukaryota</taxon>
        <taxon>Fungi</taxon>
        <taxon>Dikarya</taxon>
        <taxon>Basidiomycota</taxon>
        <taxon>Agaricomycotina</taxon>
        <taxon>Agaricomycetes</taxon>
        <taxon>Polyporales</taxon>
        <taxon>Gelatoporiaceae</taxon>
        <taxon>Obba</taxon>
    </lineage>
</organism>
<reference evidence="1 2" key="1">
    <citation type="submission" date="2016-07" db="EMBL/GenBank/DDBJ databases">
        <title>Draft genome of the white-rot fungus Obba rivulosa 3A-2.</title>
        <authorList>
            <consortium name="DOE Joint Genome Institute"/>
            <person name="Miettinen O."/>
            <person name="Riley R."/>
            <person name="Acob R."/>
            <person name="Barry K."/>
            <person name="Cullen D."/>
            <person name="De Vries R."/>
            <person name="Hainaut M."/>
            <person name="Hatakka A."/>
            <person name="Henrissat B."/>
            <person name="Hilden K."/>
            <person name="Kuo R."/>
            <person name="Labutti K."/>
            <person name="Lipzen A."/>
            <person name="Makela M.R."/>
            <person name="Sandor L."/>
            <person name="Spatafora J.W."/>
            <person name="Grigoriev I.V."/>
            <person name="Hibbett D.S."/>
        </authorList>
    </citation>
    <scope>NUCLEOTIDE SEQUENCE [LARGE SCALE GENOMIC DNA]</scope>
    <source>
        <strain evidence="1 2">3A-2</strain>
    </source>
</reference>
<dbReference type="AlphaFoldDB" id="A0A8E2DFF8"/>
<protein>
    <submittedName>
        <fullName evidence="1">Uncharacterized protein</fullName>
    </submittedName>
</protein>
<proteinExistence type="predicted"/>
<keyword evidence="2" id="KW-1185">Reference proteome</keyword>
<evidence type="ECO:0000313" key="1">
    <source>
        <dbReference type="EMBL" id="OCH83754.1"/>
    </source>
</evidence>
<dbReference type="OrthoDB" id="2802125at2759"/>
<accession>A0A8E2DFF8</accession>
<name>A0A8E2DFF8_9APHY</name>